<dbReference type="GO" id="GO:0043565">
    <property type="term" value="F:sequence-specific DNA binding"/>
    <property type="evidence" value="ECO:0007669"/>
    <property type="project" value="TreeGrafter"/>
</dbReference>
<dbReference type="EMBL" id="LHPM01000010">
    <property type="protein sequence ID" value="OAL67528.1"/>
    <property type="molecule type" value="Genomic_DNA"/>
</dbReference>
<keyword evidence="7" id="KW-0539">Nucleus</keyword>
<feature type="compositionally biased region" description="Low complexity" evidence="8">
    <location>
        <begin position="1010"/>
        <end position="1020"/>
    </location>
</feature>
<dbReference type="InterPro" id="IPR007219">
    <property type="entry name" value="XnlR_reg_dom"/>
</dbReference>
<evidence type="ECO:0000256" key="4">
    <source>
        <dbReference type="ARBA" id="ARBA00023015"/>
    </source>
</evidence>
<dbReference type="PANTHER" id="PTHR47782">
    <property type="entry name" value="ZN(II)2CYS6 TRANSCRIPTION FACTOR (EUROFUNG)-RELATED"/>
    <property type="match status" value="1"/>
</dbReference>
<feature type="region of interest" description="Disordered" evidence="8">
    <location>
        <begin position="410"/>
        <end position="441"/>
    </location>
</feature>
<dbReference type="GO" id="GO:0045944">
    <property type="term" value="P:positive regulation of transcription by RNA polymerase II"/>
    <property type="evidence" value="ECO:0007669"/>
    <property type="project" value="TreeGrafter"/>
</dbReference>
<dbReference type="GO" id="GO:0006351">
    <property type="term" value="P:DNA-templated transcription"/>
    <property type="evidence" value="ECO:0007669"/>
    <property type="project" value="InterPro"/>
</dbReference>
<keyword evidence="4" id="KW-0805">Transcription regulation</keyword>
<feature type="compositionally biased region" description="Polar residues" evidence="8">
    <location>
        <begin position="1119"/>
        <end position="1136"/>
    </location>
</feature>
<evidence type="ECO:0000256" key="3">
    <source>
        <dbReference type="ARBA" id="ARBA00022833"/>
    </source>
</evidence>
<dbReference type="Pfam" id="PF04082">
    <property type="entry name" value="Fungal_trans"/>
    <property type="match status" value="1"/>
</dbReference>
<protein>
    <submittedName>
        <fullName evidence="10">Purine utilization positive regulator</fullName>
    </submittedName>
</protein>
<dbReference type="Gene3D" id="4.10.240.10">
    <property type="entry name" value="Zn(2)-C6 fungal-type DNA-binding domain"/>
    <property type="match status" value="1"/>
</dbReference>
<evidence type="ECO:0000256" key="8">
    <source>
        <dbReference type="SAM" id="MobiDB-lite"/>
    </source>
</evidence>
<dbReference type="CDD" id="cd14723">
    <property type="entry name" value="ZIP_Ppr1"/>
    <property type="match status" value="1"/>
</dbReference>
<feature type="compositionally biased region" description="Polar residues" evidence="8">
    <location>
        <begin position="1070"/>
        <end position="1083"/>
    </location>
</feature>
<dbReference type="CDD" id="cd00067">
    <property type="entry name" value="GAL4"/>
    <property type="match status" value="1"/>
</dbReference>
<keyword evidence="5" id="KW-0238">DNA-binding</keyword>
<proteinExistence type="predicted"/>
<dbReference type="Proteomes" id="UP000243015">
    <property type="component" value="Unassembled WGS sequence"/>
</dbReference>
<feature type="region of interest" description="Disordered" evidence="8">
    <location>
        <begin position="1"/>
        <end position="38"/>
    </location>
</feature>
<feature type="domain" description="Xylanolytic transcriptional activator regulatory" evidence="9">
    <location>
        <begin position="617"/>
        <end position="728"/>
    </location>
</feature>
<evidence type="ECO:0000256" key="7">
    <source>
        <dbReference type="ARBA" id="ARBA00023242"/>
    </source>
</evidence>
<feature type="region of interest" description="Disordered" evidence="8">
    <location>
        <begin position="532"/>
        <end position="566"/>
    </location>
</feature>
<dbReference type="InterPro" id="IPR036864">
    <property type="entry name" value="Zn2-C6_fun-type_DNA-bd_sf"/>
</dbReference>
<dbReference type="VEuPathDB" id="FungiDB:TERG_07428"/>
<evidence type="ECO:0000259" key="9">
    <source>
        <dbReference type="SMART" id="SM00906"/>
    </source>
</evidence>
<sequence>MTSQKRQAEEPLASCSKQAKPAAEMQKNPEPQGDIFMDDGLEVDNEVSRSDYPSSALCKETAQLQQAGQEARDAQIRKDLETMKLIFHEAAQYASPVARTGSNEGKQFKDTRVCSMLAACPNQLLSKIYASASPPSSSGLKRPNAPNGSSSSAATLEVTARPGSRQSTSYYSPAAAAAAAAAETATAACHTNHEPSWYEIRKNRCDQRLPRCQSCEKAKVHCVGYDPATKREIPRSYVFFLESRVAYLEALLTENGVAFRPPEAHEGEGDELRLASLARASAAIGAAAEGGGGDEAQGATHAKEAGTKERLPLNNNNNIAPGSSDARVKREPASPLSVPAKTAARSNSSLYGGRKSLADDASRRIDRLVSSVGMVPVQGTSDPRYLGSTSGISFARVVFSAVRSSVSSSVSERGSIRPGSRRQSAAASASKNGSDGAAGGGMHSMRDSYFGLQTKPIMKQAPFPDREVSQRLVSLYFEYSNAQIPILHRVEFMEVFNRVYATEEKQRSARDLYFLNIVCAIGAGVIFDAKGDGEPTSQEMKNDNSRQSPTPSPAHKRRRLSKQQHQPEEYHASAVVHLESCLGSSSSTDGFGGGLEELQAVLLLASFALLRPVAPGLWYIAGVAVRLAIDLGLHHEDGTGVDSIDEVEVARRMSRMDSIDEHSSEQFRAKLKVDPRERGRREFIRDFRRRLWWCVYSFDRLVSTCVGRPFGITDQVITTEFPSLLDDEYITKAGFVAAPSGAPSYKLVAHHYFKLRLLQSEIQEVLQHQQAMLARKNGRNRNNSFMHTELPSPFLQKFDSFRFWRIDIHRRLDEWILSAPKAHEIGVQFSLQFLELNYWQTLISLYRQSLTVPKPLASERTPTEDVSSPSLASVEEPEDEDDVYSMVAEAGQKVLRIYRQLHRVRLVNFTYLATHHLFMAGISFLYAIWHSPAVRSRLTLDDVDFTVLAATSVLKDLIEKCPPAEACRDAFERMSKATVQMGLSTTGFGQQVGVGDRLGTHSPGAQSRTQHQNQNQNQNQTSDSQYFHNTPFYKPYPQQPYYHGPRPSRTLDSIPEQPVGSRPVEPCTDNRFSITSFLSNPVDSSKIGKVQSSSPPQYHEHRDIPSRAVSTTPEKRSPKSASCQLEDSFSPSQFNSQLQAASQRQQQQQQSPHHQPTHHYTYTDPFASRTPQPNPHQQQFHSPQATSQAGAPFDVSELDDLLNSPSRAYTSDNQAVYTSGEGADINLTNLPLYSPDSTHAAMAGNSALDLGFGVGTAVDFQHDWNENTGFDLFDGLFFGGGG</sequence>
<reference evidence="10 11" key="1">
    <citation type="submission" date="2016-05" db="EMBL/GenBank/DDBJ databases">
        <title>Genome sequencing of Trichophyton rubrum CMCC(F)T1i isolated from hair.</title>
        <authorList>
            <person name="Zhan P."/>
            <person name="Tao Y."/>
            <person name="Liu W."/>
        </authorList>
    </citation>
    <scope>NUCLEOTIDE SEQUENCE [LARGE SCALE GENOMIC DNA]</scope>
    <source>
        <strain evidence="11">CMCC(F)T1i</strain>
    </source>
</reference>
<dbReference type="Pfam" id="PF00172">
    <property type="entry name" value="Zn_clus"/>
    <property type="match status" value="1"/>
</dbReference>
<feature type="compositionally biased region" description="Low complexity" evidence="8">
    <location>
        <begin position="1137"/>
        <end position="1154"/>
    </location>
</feature>
<dbReference type="VEuPathDB" id="FungiDB:TERG_07429"/>
<name>A0A178F5T3_TRIRU</name>
<organism evidence="10 11">
    <name type="scientific">Trichophyton rubrum</name>
    <name type="common">Athlete's foot fungus</name>
    <name type="synonym">Epidermophyton rubrum</name>
    <dbReference type="NCBI Taxonomy" id="5551"/>
    <lineage>
        <taxon>Eukaryota</taxon>
        <taxon>Fungi</taxon>
        <taxon>Dikarya</taxon>
        <taxon>Ascomycota</taxon>
        <taxon>Pezizomycotina</taxon>
        <taxon>Eurotiomycetes</taxon>
        <taxon>Eurotiomycetidae</taxon>
        <taxon>Onygenales</taxon>
        <taxon>Arthrodermataceae</taxon>
        <taxon>Trichophyton</taxon>
    </lineage>
</organism>
<comment type="caution">
    <text evidence="10">The sequence shown here is derived from an EMBL/GenBank/DDBJ whole genome shotgun (WGS) entry which is preliminary data.</text>
</comment>
<dbReference type="PANTHER" id="PTHR47782:SF1">
    <property type="entry name" value="PYRIMIDINE PATHWAY REGULATORY PROTEIN 1"/>
    <property type="match status" value="1"/>
</dbReference>
<feature type="compositionally biased region" description="Low complexity" evidence="8">
    <location>
        <begin position="1031"/>
        <end position="1047"/>
    </location>
</feature>
<accession>A0A178F5T3</accession>
<dbReference type="GO" id="GO:0005634">
    <property type="term" value="C:nucleus"/>
    <property type="evidence" value="ECO:0007669"/>
    <property type="project" value="UniProtKB-SubCell"/>
</dbReference>
<feature type="compositionally biased region" description="Polar residues" evidence="8">
    <location>
        <begin position="1169"/>
        <end position="1189"/>
    </location>
</feature>
<dbReference type="GO" id="GO:0000981">
    <property type="term" value="F:DNA-binding transcription factor activity, RNA polymerase II-specific"/>
    <property type="evidence" value="ECO:0007669"/>
    <property type="project" value="InterPro"/>
</dbReference>
<dbReference type="InterPro" id="IPR052202">
    <property type="entry name" value="Yeast_MetPath_Reg"/>
</dbReference>
<keyword evidence="3" id="KW-0862">Zinc</keyword>
<dbReference type="GO" id="GO:0008270">
    <property type="term" value="F:zinc ion binding"/>
    <property type="evidence" value="ECO:0007669"/>
    <property type="project" value="InterPro"/>
</dbReference>
<feature type="compositionally biased region" description="Polar residues" evidence="8">
    <location>
        <begin position="535"/>
        <end position="549"/>
    </location>
</feature>
<feature type="region of interest" description="Disordered" evidence="8">
    <location>
        <begin position="132"/>
        <end position="167"/>
    </location>
</feature>
<comment type="subcellular location">
    <subcellularLocation>
        <location evidence="1">Nucleus</location>
    </subcellularLocation>
</comment>
<feature type="region of interest" description="Disordered" evidence="8">
    <location>
        <begin position="992"/>
        <end position="1190"/>
    </location>
</feature>
<keyword evidence="2" id="KW-0479">Metal-binding</keyword>
<keyword evidence="6" id="KW-0804">Transcription</keyword>
<feature type="region of interest" description="Disordered" evidence="8">
    <location>
        <begin position="857"/>
        <end position="878"/>
    </location>
</feature>
<evidence type="ECO:0000313" key="10">
    <source>
        <dbReference type="EMBL" id="OAL67528.1"/>
    </source>
</evidence>
<feature type="region of interest" description="Disordered" evidence="8">
    <location>
        <begin position="288"/>
        <end position="357"/>
    </location>
</feature>
<feature type="compositionally biased region" description="Low complexity" evidence="8">
    <location>
        <begin position="421"/>
        <end position="430"/>
    </location>
</feature>
<dbReference type="CDD" id="cd12148">
    <property type="entry name" value="fungal_TF_MHR"/>
    <property type="match status" value="1"/>
</dbReference>
<evidence type="ECO:0000256" key="2">
    <source>
        <dbReference type="ARBA" id="ARBA00022723"/>
    </source>
</evidence>
<dbReference type="InterPro" id="IPR001138">
    <property type="entry name" value="Zn2Cys6_DnaBD"/>
</dbReference>
<evidence type="ECO:0000256" key="6">
    <source>
        <dbReference type="ARBA" id="ARBA00023163"/>
    </source>
</evidence>
<evidence type="ECO:0000256" key="5">
    <source>
        <dbReference type="ARBA" id="ARBA00023125"/>
    </source>
</evidence>
<gene>
    <name evidence="10" type="ORF">A7C99_1392</name>
</gene>
<evidence type="ECO:0000256" key="1">
    <source>
        <dbReference type="ARBA" id="ARBA00004123"/>
    </source>
</evidence>
<evidence type="ECO:0000313" key="11">
    <source>
        <dbReference type="Proteomes" id="UP000243015"/>
    </source>
</evidence>
<feature type="compositionally biased region" description="Basic and acidic residues" evidence="8">
    <location>
        <begin position="301"/>
        <end position="311"/>
    </location>
</feature>
<dbReference type="SMART" id="SM00906">
    <property type="entry name" value="Fungal_trans"/>
    <property type="match status" value="1"/>
</dbReference>